<dbReference type="Pfam" id="PF13302">
    <property type="entry name" value="Acetyltransf_3"/>
    <property type="match status" value="1"/>
</dbReference>
<evidence type="ECO:0000259" key="1">
    <source>
        <dbReference type="PROSITE" id="PS51186"/>
    </source>
</evidence>
<dbReference type="InterPro" id="IPR051908">
    <property type="entry name" value="Ribosomal_N-acetyltransferase"/>
</dbReference>
<dbReference type="PROSITE" id="PS51186">
    <property type="entry name" value="GNAT"/>
    <property type="match status" value="1"/>
</dbReference>
<dbReference type="GO" id="GO:0005737">
    <property type="term" value="C:cytoplasm"/>
    <property type="evidence" value="ECO:0007669"/>
    <property type="project" value="TreeGrafter"/>
</dbReference>
<dbReference type="Proteomes" id="UP000502498">
    <property type="component" value="Chromosome"/>
</dbReference>
<dbReference type="Gene3D" id="3.40.630.30">
    <property type="match status" value="1"/>
</dbReference>
<dbReference type="RefSeq" id="WP_172988396.1">
    <property type="nucleotide sequence ID" value="NZ_CP054038.1"/>
</dbReference>
<name>A0A7D4QFY5_9MICO</name>
<dbReference type="GO" id="GO:0008999">
    <property type="term" value="F:protein-N-terminal-alanine acetyltransferase activity"/>
    <property type="evidence" value="ECO:0007669"/>
    <property type="project" value="TreeGrafter"/>
</dbReference>
<dbReference type="PANTHER" id="PTHR43441:SF11">
    <property type="entry name" value="RIBOSOMAL-PROTEIN-SERINE ACETYLTRANSFERASE"/>
    <property type="match status" value="1"/>
</dbReference>
<organism evidence="2 3">
    <name type="scientific">Microbacterium hominis</name>
    <dbReference type="NCBI Taxonomy" id="162426"/>
    <lineage>
        <taxon>Bacteria</taxon>
        <taxon>Bacillati</taxon>
        <taxon>Actinomycetota</taxon>
        <taxon>Actinomycetes</taxon>
        <taxon>Micrococcales</taxon>
        <taxon>Microbacteriaceae</taxon>
        <taxon>Microbacterium</taxon>
    </lineage>
</organism>
<feature type="domain" description="N-acetyltransferase" evidence="1">
    <location>
        <begin position="15"/>
        <end position="172"/>
    </location>
</feature>
<proteinExistence type="predicted"/>
<dbReference type="InterPro" id="IPR000182">
    <property type="entry name" value="GNAT_dom"/>
</dbReference>
<reference evidence="2 3" key="1">
    <citation type="submission" date="2020-05" db="EMBL/GenBank/DDBJ databases">
        <title>Strain PA2F3 complete genome.</title>
        <authorList>
            <person name="Kim Y.-S."/>
            <person name="Kim S.-J."/>
            <person name="Jung H.-k."/>
            <person name="Kim S.-E."/>
            <person name="Kim K.-H."/>
        </authorList>
    </citation>
    <scope>NUCLEOTIDE SEQUENCE [LARGE SCALE GENOMIC DNA]</scope>
    <source>
        <strain evidence="2 3">PA2F3</strain>
    </source>
</reference>
<keyword evidence="2" id="KW-0808">Transferase</keyword>
<dbReference type="EMBL" id="CP054038">
    <property type="protein sequence ID" value="QKJ18016.1"/>
    <property type="molecule type" value="Genomic_DNA"/>
</dbReference>
<sequence>MGLPWDFRPLHGERVHLDLLRDDDLEPLYAMQSDPEVCRYLLYEPRSREQVTEVLRRDAAATRLENPGDYLQPAIRDSDGRFCGTMYFELHSATPDRTAEIGWILLPQAQGRGYAREAAGLLLDLAFGELELHRVYAELDPRNDASVALCLALGMRHEGHFVEHMWLKDEWTDTGHYAILEREWRASRG</sequence>
<evidence type="ECO:0000313" key="2">
    <source>
        <dbReference type="EMBL" id="QKJ18016.1"/>
    </source>
</evidence>
<dbReference type="PANTHER" id="PTHR43441">
    <property type="entry name" value="RIBOSOMAL-PROTEIN-SERINE ACETYLTRANSFERASE"/>
    <property type="match status" value="1"/>
</dbReference>
<gene>
    <name evidence="2" type="ORF">HQM25_00330</name>
</gene>
<accession>A0A7D4QFY5</accession>
<evidence type="ECO:0000313" key="3">
    <source>
        <dbReference type="Proteomes" id="UP000502498"/>
    </source>
</evidence>
<dbReference type="AlphaFoldDB" id="A0A7D4QFY5"/>
<dbReference type="GO" id="GO:1990189">
    <property type="term" value="F:protein N-terminal-serine acetyltransferase activity"/>
    <property type="evidence" value="ECO:0007669"/>
    <property type="project" value="TreeGrafter"/>
</dbReference>
<dbReference type="SUPFAM" id="SSF55729">
    <property type="entry name" value="Acyl-CoA N-acyltransferases (Nat)"/>
    <property type="match status" value="1"/>
</dbReference>
<protein>
    <submittedName>
        <fullName evidence="2">GNAT family N-acetyltransferase</fullName>
    </submittedName>
</protein>
<dbReference type="InterPro" id="IPR016181">
    <property type="entry name" value="Acyl_CoA_acyltransferase"/>
</dbReference>